<accession>A0ABP9BMT8</accession>
<feature type="compositionally biased region" description="Low complexity" evidence="1">
    <location>
        <begin position="62"/>
        <end position="75"/>
    </location>
</feature>
<dbReference type="InterPro" id="IPR025975">
    <property type="entry name" value="Polysacc_lyase"/>
</dbReference>
<dbReference type="EMBL" id="BAABHO010000029">
    <property type="protein sequence ID" value="GAA4796676.1"/>
    <property type="molecule type" value="Genomic_DNA"/>
</dbReference>
<evidence type="ECO:0008006" key="4">
    <source>
        <dbReference type="Google" id="ProtNLM"/>
    </source>
</evidence>
<dbReference type="RefSeq" id="WP_345417973.1">
    <property type="nucleotide sequence ID" value="NZ_BAABHO010000029.1"/>
</dbReference>
<reference evidence="3" key="1">
    <citation type="journal article" date="2019" name="Int. J. Syst. Evol. Microbiol.">
        <title>The Global Catalogue of Microorganisms (GCM) 10K type strain sequencing project: providing services to taxonomists for standard genome sequencing and annotation.</title>
        <authorList>
            <consortium name="The Broad Institute Genomics Platform"/>
            <consortium name="The Broad Institute Genome Sequencing Center for Infectious Disease"/>
            <person name="Wu L."/>
            <person name="Ma J."/>
        </authorList>
    </citation>
    <scope>NUCLEOTIDE SEQUENCE [LARGE SCALE GENOMIC DNA]</scope>
    <source>
        <strain evidence="3">JCM 17979</strain>
    </source>
</reference>
<dbReference type="Proteomes" id="UP001500928">
    <property type="component" value="Unassembled WGS sequence"/>
</dbReference>
<dbReference type="Gene3D" id="2.60.120.200">
    <property type="match status" value="1"/>
</dbReference>
<evidence type="ECO:0000256" key="1">
    <source>
        <dbReference type="SAM" id="MobiDB-lite"/>
    </source>
</evidence>
<feature type="region of interest" description="Disordered" evidence="1">
    <location>
        <begin position="26"/>
        <end position="107"/>
    </location>
</feature>
<comment type="caution">
    <text evidence="2">The sequence shown here is derived from an EMBL/GenBank/DDBJ whole genome shotgun (WGS) entry which is preliminary data.</text>
</comment>
<proteinExistence type="predicted"/>
<gene>
    <name evidence="2" type="ORF">GCM10023200_35980</name>
</gene>
<protein>
    <recommendedName>
        <fullName evidence="4">Polysaccharide lyase-like protein</fullName>
    </recommendedName>
</protein>
<dbReference type="Pfam" id="PF14099">
    <property type="entry name" value="Polysacc_lyase"/>
    <property type="match status" value="1"/>
</dbReference>
<evidence type="ECO:0000313" key="2">
    <source>
        <dbReference type="EMBL" id="GAA4796676.1"/>
    </source>
</evidence>
<evidence type="ECO:0000313" key="3">
    <source>
        <dbReference type="Proteomes" id="UP001500928"/>
    </source>
</evidence>
<sequence>MSGARGRRLAGTLVFVVAVGLTLGLAPAAGAVTPTPTPPPDPRSRYDEGFEPPPPTDPPTTPSTTPTTTPGEPTTSPTPPTDPATDYPNDRENPVVPVGPRELFRGDYETGDFSQWDVCQTATTNSRCAGFGRGDRTMRVVDDDVRQGRYAARFDVAPGDVPDFGGGERAEVRSDAAGATVREGDERWYQWSMKFPADFPNPTGVWFIVMQWHAGSGSPPLAITVSNDGDVQIGGDGLRDEPRRTLGPVRRGEWVDYTLHVRFSRDHDEGFVEGWENGACTVPRVARATMTSDENYLKQGVYRDTGPATSVMLDGLRITAP</sequence>
<organism evidence="2 3">
    <name type="scientific">Actinomycetospora chlora</name>
    <dbReference type="NCBI Taxonomy" id="663608"/>
    <lineage>
        <taxon>Bacteria</taxon>
        <taxon>Bacillati</taxon>
        <taxon>Actinomycetota</taxon>
        <taxon>Actinomycetes</taxon>
        <taxon>Pseudonocardiales</taxon>
        <taxon>Pseudonocardiaceae</taxon>
        <taxon>Actinomycetospora</taxon>
    </lineage>
</organism>
<keyword evidence="3" id="KW-1185">Reference proteome</keyword>
<feature type="compositionally biased region" description="Pro residues" evidence="1">
    <location>
        <begin position="51"/>
        <end position="61"/>
    </location>
</feature>
<name>A0ABP9BMT8_9PSEU</name>